<comment type="caution">
    <text evidence="1">The sequence shown here is derived from an EMBL/GenBank/DDBJ whole genome shotgun (WGS) entry which is preliminary data.</text>
</comment>
<reference evidence="1" key="1">
    <citation type="submission" date="2019-04" db="EMBL/GenBank/DDBJ databases">
        <title>Microbes associate with the intestines of laboratory mice.</title>
        <authorList>
            <person name="Navarre W."/>
            <person name="Wong E."/>
            <person name="Huang K."/>
            <person name="Tropini C."/>
            <person name="Ng K."/>
            <person name="Yu B."/>
        </authorList>
    </citation>
    <scope>NUCLEOTIDE SEQUENCE</scope>
    <source>
        <strain evidence="1">NM09_H32</strain>
    </source>
</reference>
<dbReference type="EMBL" id="SRYG01000019">
    <property type="protein sequence ID" value="TGY65353.1"/>
    <property type="molecule type" value="Genomic_DNA"/>
</dbReference>
<dbReference type="Proteomes" id="UP000308836">
    <property type="component" value="Unassembled WGS sequence"/>
</dbReference>
<proteinExistence type="predicted"/>
<keyword evidence="2" id="KW-1185">Reference proteome</keyword>
<organism evidence="1 2">
    <name type="scientific">Dubosiella muris</name>
    <dbReference type="NCBI Taxonomy" id="3038133"/>
    <lineage>
        <taxon>Bacteria</taxon>
        <taxon>Bacillati</taxon>
        <taxon>Bacillota</taxon>
        <taxon>Erysipelotrichia</taxon>
        <taxon>Erysipelotrichales</taxon>
        <taxon>Erysipelotrichaceae</taxon>
        <taxon>Dubosiella</taxon>
    </lineage>
</organism>
<gene>
    <name evidence="1" type="ORF">E5336_09345</name>
</gene>
<sequence length="428" mass="48580">MISKPKLRWVAAGLVVFALALSIVYAQRPAVIRLGIFTGGGWGVPSASTYAFVDGILERFEAEHPGVRVEYDSGIRHGDYPSWMADRILTGECPDVFLILDEDLLQYARLGVLKNLNPQISSDPDFQPDRYYPGTLERGRYDIQQFALPLEYNPEMMFVNISLLEKEGISIPDETWDVDDFYAICKQVTKDLDGNGTIDQFGVYGYDWRHAMTAYDVHLATQSGRLQLNQPSIVTAIGRLKELRQLEQETPPNQDDLDAGRVAFAPMSYAEFITYNPYPWRIKRYANFDWRCIPMPSQTKEDGFYSGSSLYMGISSRTLYANLSWSLLKAFCYEEQSQKEIVFNGLGVSPIVLDQYDPEIDGYYENIGISATLVDNIMKKNPQYSVELDDSDLLLLDTRIQSMIDGDDDLDLALMKLEQDLNLAKSEK</sequence>
<accession>A0AC61R603</accession>
<evidence type="ECO:0000313" key="1">
    <source>
        <dbReference type="EMBL" id="TGY65353.1"/>
    </source>
</evidence>
<evidence type="ECO:0000313" key="2">
    <source>
        <dbReference type="Proteomes" id="UP000308836"/>
    </source>
</evidence>
<name>A0AC61R603_9FIRM</name>
<protein>
    <submittedName>
        <fullName evidence="1">Extracellular solute-binding protein</fullName>
    </submittedName>
</protein>